<dbReference type="InterPro" id="IPR029197">
    <property type="entry name" value="CKAP2_C"/>
</dbReference>
<feature type="domain" description="Cytoskeleton-associated protein 2 C-terminal" evidence="7">
    <location>
        <begin position="203"/>
        <end position="240"/>
    </location>
</feature>
<dbReference type="Proteomes" id="UP000265120">
    <property type="component" value="Chromosome 19"/>
</dbReference>
<evidence type="ECO:0000256" key="2">
    <source>
        <dbReference type="ARBA" id="ARBA00009468"/>
    </source>
</evidence>
<dbReference type="PANTHER" id="PTHR16076">
    <property type="entry name" value="CYTOSKELETON ASSOCIATED PROTEIN 2-RELATED"/>
    <property type="match status" value="1"/>
</dbReference>
<keyword evidence="9" id="KW-1185">Reference proteome</keyword>
<feature type="compositionally biased region" description="Polar residues" evidence="6">
    <location>
        <begin position="165"/>
        <end position="182"/>
    </location>
</feature>
<organism evidence="8 9">
    <name type="scientific">Cynoglossus semilaevis</name>
    <name type="common">Tongue sole</name>
    <dbReference type="NCBI Taxonomy" id="244447"/>
    <lineage>
        <taxon>Eukaryota</taxon>
        <taxon>Metazoa</taxon>
        <taxon>Chordata</taxon>
        <taxon>Craniata</taxon>
        <taxon>Vertebrata</taxon>
        <taxon>Euteleostomi</taxon>
        <taxon>Actinopterygii</taxon>
        <taxon>Neopterygii</taxon>
        <taxon>Teleostei</taxon>
        <taxon>Neoteleostei</taxon>
        <taxon>Acanthomorphata</taxon>
        <taxon>Carangaria</taxon>
        <taxon>Pleuronectiformes</taxon>
        <taxon>Pleuronectoidei</taxon>
        <taxon>Cynoglossidae</taxon>
        <taxon>Cynoglossinae</taxon>
        <taxon>Cynoglossus</taxon>
    </lineage>
</organism>
<feature type="region of interest" description="Disordered" evidence="6">
    <location>
        <begin position="165"/>
        <end position="204"/>
    </location>
</feature>
<feature type="compositionally biased region" description="Polar residues" evidence="6">
    <location>
        <begin position="133"/>
        <end position="142"/>
    </location>
</feature>
<evidence type="ECO:0000259" key="7">
    <source>
        <dbReference type="Pfam" id="PF15297"/>
    </source>
</evidence>
<dbReference type="GeneTree" id="ENSGT00530000063691"/>
<dbReference type="GO" id="GO:0015630">
    <property type="term" value="C:microtubule cytoskeleton"/>
    <property type="evidence" value="ECO:0007669"/>
    <property type="project" value="TreeGrafter"/>
</dbReference>
<evidence type="ECO:0000313" key="8">
    <source>
        <dbReference type="Ensembl" id="ENSCSEP00000020472.1"/>
    </source>
</evidence>
<dbReference type="GO" id="GO:0007026">
    <property type="term" value="P:negative regulation of microtubule depolymerization"/>
    <property type="evidence" value="ECO:0007669"/>
    <property type="project" value="TreeGrafter"/>
</dbReference>
<evidence type="ECO:0000256" key="6">
    <source>
        <dbReference type="SAM" id="MobiDB-lite"/>
    </source>
</evidence>
<sequence length="535" mass="59508">RDKTSVVPFHLKSNEKEEGIKTLQKQDASSDVTQQQTHRKAFRRDQAEKNKKITTEAPVKAPTALQAPKPAPGMYKGKIVQSKIGSIWRSSTSVDKLDTKTETQRKMRSKSVDLPPCRTRTTALSMTKAALTRTAQESNRAVTSRPPAVLCSARPPTRTMQATLTTTSSRNRPVTSTKQSGSFKPKPKVPVTDKKVNKPPVTSSLSQYRCNMETIEERRAKLAEWLASKGKTLKRPAMTAAPATHTRVSKPGAHLRPQSSAEAVQCKPEHSVEVCEPDRPAECAHKQGAEQETCDPTEVFINTTVELLETSEDGPDDDQDNIVVNLCEALEAMETPSTSSDAYYVISVRIVIGFTSEYENLISKCLSFSEVTALTEENSGVKEEEGKLNGDVVKEMSETESEPEVKSDNDEDEKELESEEEYDDDVIKTTPKMDASVVKYSVRTTPYLQSVKKTIDGELSTSRRKSNIKDLKFLTPVRRSTRIQRKSSRLPEMLVDHDTCVSSLAELVKLDDDPNAYIYRKNPALLEDLPDQLGE</sequence>
<dbReference type="Pfam" id="PF15297">
    <property type="entry name" value="CKAP2_C"/>
    <property type="match status" value="2"/>
</dbReference>
<dbReference type="Ensembl" id="ENSCSET00000020732.1">
    <property type="protein sequence ID" value="ENSCSEP00000020472.1"/>
    <property type="gene ID" value="ENSCSEG00000013058.1"/>
</dbReference>
<comment type="subcellular location">
    <subcellularLocation>
        <location evidence="1">Cytoplasm</location>
        <location evidence="1">Cytoskeleton</location>
    </subcellularLocation>
</comment>
<evidence type="ECO:0000313" key="9">
    <source>
        <dbReference type="Proteomes" id="UP000265120"/>
    </source>
</evidence>
<feature type="region of interest" description="Disordered" evidence="6">
    <location>
        <begin position="235"/>
        <end position="262"/>
    </location>
</feature>
<feature type="region of interest" description="Disordered" evidence="6">
    <location>
        <begin position="375"/>
        <end position="426"/>
    </location>
</feature>
<evidence type="ECO:0000256" key="5">
    <source>
        <dbReference type="ARBA" id="ARBA00023212"/>
    </source>
</evidence>
<feature type="region of interest" description="Disordered" evidence="6">
    <location>
        <begin position="1"/>
        <end position="76"/>
    </location>
</feature>
<keyword evidence="3" id="KW-0963">Cytoplasm</keyword>
<evidence type="ECO:0000256" key="3">
    <source>
        <dbReference type="ARBA" id="ARBA00022490"/>
    </source>
</evidence>
<proteinExistence type="inferred from homology"/>
<feature type="compositionally biased region" description="Basic and acidic residues" evidence="6">
    <location>
        <begin position="95"/>
        <end position="105"/>
    </location>
</feature>
<feature type="compositionally biased region" description="Polar residues" evidence="6">
    <location>
        <begin position="23"/>
        <end position="36"/>
    </location>
</feature>
<reference evidence="8" key="3">
    <citation type="submission" date="2025-09" db="UniProtKB">
        <authorList>
            <consortium name="Ensembl"/>
        </authorList>
    </citation>
    <scope>IDENTIFICATION</scope>
</reference>
<feature type="domain" description="Cytoskeleton-associated protein 2 C-terminal" evidence="7">
    <location>
        <begin position="378"/>
        <end position="525"/>
    </location>
</feature>
<evidence type="ECO:0000256" key="1">
    <source>
        <dbReference type="ARBA" id="ARBA00004245"/>
    </source>
</evidence>
<comment type="similarity">
    <text evidence="2">Belongs to the CKAP2 family.</text>
</comment>
<dbReference type="PANTHER" id="PTHR16076:SF8">
    <property type="entry name" value="CYTOSKELETON-ASSOCIATED PROTEIN 2"/>
    <property type="match status" value="1"/>
</dbReference>
<dbReference type="AlphaFoldDB" id="A0A3P8W1P1"/>
<keyword evidence="4" id="KW-0597">Phosphoprotein</keyword>
<feature type="compositionally biased region" description="Acidic residues" evidence="6">
    <location>
        <begin position="409"/>
        <end position="424"/>
    </location>
</feature>
<name>A0A3P8W1P1_CYNSE</name>
<evidence type="ECO:0000256" key="4">
    <source>
        <dbReference type="ARBA" id="ARBA00022553"/>
    </source>
</evidence>
<protein>
    <submittedName>
        <fullName evidence="8">Cytoskeleton associated protein 2</fullName>
    </submittedName>
</protein>
<feature type="compositionally biased region" description="Basic and acidic residues" evidence="6">
    <location>
        <begin position="43"/>
        <end position="54"/>
    </location>
</feature>
<feature type="region of interest" description="Disordered" evidence="6">
    <location>
        <begin position="90"/>
        <end position="153"/>
    </location>
</feature>
<dbReference type="InterPro" id="IPR026165">
    <property type="entry name" value="CKAP2_fam"/>
</dbReference>
<accession>A0A3P8W1P1</accession>
<reference evidence="8" key="2">
    <citation type="submission" date="2025-08" db="UniProtKB">
        <authorList>
            <consortium name="Ensembl"/>
        </authorList>
    </citation>
    <scope>IDENTIFICATION</scope>
</reference>
<keyword evidence="5" id="KW-0206">Cytoskeleton</keyword>
<feature type="compositionally biased region" description="Basic and acidic residues" evidence="6">
    <location>
        <begin position="379"/>
        <end position="408"/>
    </location>
</feature>
<reference evidence="8 9" key="1">
    <citation type="journal article" date="2014" name="Nat. Genet.">
        <title>Whole-genome sequence of a flatfish provides insights into ZW sex chromosome evolution and adaptation to a benthic lifestyle.</title>
        <authorList>
            <person name="Chen S."/>
            <person name="Zhang G."/>
            <person name="Shao C."/>
            <person name="Huang Q."/>
            <person name="Liu G."/>
            <person name="Zhang P."/>
            <person name="Song W."/>
            <person name="An N."/>
            <person name="Chalopin D."/>
            <person name="Volff J.N."/>
            <person name="Hong Y."/>
            <person name="Li Q."/>
            <person name="Sha Z."/>
            <person name="Zhou H."/>
            <person name="Xie M."/>
            <person name="Yu Q."/>
            <person name="Liu Y."/>
            <person name="Xiang H."/>
            <person name="Wang N."/>
            <person name="Wu K."/>
            <person name="Yang C."/>
            <person name="Zhou Q."/>
            <person name="Liao X."/>
            <person name="Yang L."/>
            <person name="Hu Q."/>
            <person name="Zhang J."/>
            <person name="Meng L."/>
            <person name="Jin L."/>
            <person name="Tian Y."/>
            <person name="Lian J."/>
            <person name="Yang J."/>
            <person name="Miao G."/>
            <person name="Liu S."/>
            <person name="Liang Z."/>
            <person name="Yan F."/>
            <person name="Li Y."/>
            <person name="Sun B."/>
            <person name="Zhang H."/>
            <person name="Zhang J."/>
            <person name="Zhu Y."/>
            <person name="Du M."/>
            <person name="Zhao Y."/>
            <person name="Schartl M."/>
            <person name="Tang Q."/>
            <person name="Wang J."/>
        </authorList>
    </citation>
    <scope>NUCLEOTIDE SEQUENCE</scope>
</reference>